<evidence type="ECO:0000256" key="1">
    <source>
        <dbReference type="SAM" id="MobiDB-lite"/>
    </source>
</evidence>
<keyword evidence="4" id="KW-1185">Reference proteome</keyword>
<accession>A0A3N4LEX7</accession>
<dbReference type="Proteomes" id="UP000267821">
    <property type="component" value="Unassembled WGS sequence"/>
</dbReference>
<proteinExistence type="predicted"/>
<sequence length="384" mass="41609">MVLKPDLVRPETQHHPLSHDALHAISTEFLASEKLAHAPLAEKKEFLKTKGLSEDEIETLLQRAAMKGKGKEVAVDLEASSEASSSRVSTPVGSDAETTTEEMVENNEEKGLVPKELKEIRPSPPPSPRLKPTPIEPTYLQQPLIVTYPEFLAPPPQPPAPITAKSLLSTLYYSAATATTIYAGSKYILQPMYDQLTEARTDLAKTALTNLTQFNDKLSALVPSHVRPAFPSPHVTSSGFGRTEEEAPIAGESDDEGDDASSTSSVRTHLFHVDASTQTMPDPLSNPLPSPTSEEKISTITSHLTTLIDSNSDGADGELQYELEALTTYLETLRVDPKDLFPWSGSNTGTVGADGKEDLTMTVKREIRSVKGVLLNSKNFPGGR</sequence>
<feature type="domain" description="Peroxisome membrane anchor protein Pex14p N-terminal" evidence="2">
    <location>
        <begin position="28"/>
        <end position="63"/>
    </location>
</feature>
<dbReference type="InParanoid" id="A0A3N4LEX7"/>
<organism evidence="3 4">
    <name type="scientific">Terfezia boudieri ATCC MYA-4762</name>
    <dbReference type="NCBI Taxonomy" id="1051890"/>
    <lineage>
        <taxon>Eukaryota</taxon>
        <taxon>Fungi</taxon>
        <taxon>Dikarya</taxon>
        <taxon>Ascomycota</taxon>
        <taxon>Pezizomycotina</taxon>
        <taxon>Pezizomycetes</taxon>
        <taxon>Pezizales</taxon>
        <taxon>Pezizaceae</taxon>
        <taxon>Terfezia</taxon>
    </lineage>
</organism>
<feature type="compositionally biased region" description="Low complexity" evidence="1">
    <location>
        <begin position="76"/>
        <end position="89"/>
    </location>
</feature>
<gene>
    <name evidence="3" type="ORF">L211DRAFT_852500</name>
</gene>
<evidence type="ECO:0000313" key="4">
    <source>
        <dbReference type="Proteomes" id="UP000267821"/>
    </source>
</evidence>
<protein>
    <recommendedName>
        <fullName evidence="2">Peroxisome membrane anchor protein Pex14p N-terminal domain-containing protein</fullName>
    </recommendedName>
</protein>
<name>A0A3N4LEX7_9PEZI</name>
<dbReference type="STRING" id="1051890.A0A3N4LEX7"/>
<dbReference type="EMBL" id="ML121575">
    <property type="protein sequence ID" value="RPB20248.1"/>
    <property type="molecule type" value="Genomic_DNA"/>
</dbReference>
<dbReference type="Gene3D" id="1.10.10.10">
    <property type="entry name" value="Winged helix-like DNA-binding domain superfamily/Winged helix DNA-binding domain"/>
    <property type="match status" value="1"/>
</dbReference>
<evidence type="ECO:0000313" key="3">
    <source>
        <dbReference type="EMBL" id="RPB20248.1"/>
    </source>
</evidence>
<feature type="region of interest" description="Disordered" evidence="1">
    <location>
        <begin position="76"/>
        <end position="110"/>
    </location>
</feature>
<dbReference type="InterPro" id="IPR006785">
    <property type="entry name" value="Pex14_N"/>
</dbReference>
<reference evidence="3 4" key="1">
    <citation type="journal article" date="2018" name="Nat. Ecol. Evol.">
        <title>Pezizomycetes genomes reveal the molecular basis of ectomycorrhizal truffle lifestyle.</title>
        <authorList>
            <person name="Murat C."/>
            <person name="Payen T."/>
            <person name="Noel B."/>
            <person name="Kuo A."/>
            <person name="Morin E."/>
            <person name="Chen J."/>
            <person name="Kohler A."/>
            <person name="Krizsan K."/>
            <person name="Balestrini R."/>
            <person name="Da Silva C."/>
            <person name="Montanini B."/>
            <person name="Hainaut M."/>
            <person name="Levati E."/>
            <person name="Barry K.W."/>
            <person name="Belfiori B."/>
            <person name="Cichocki N."/>
            <person name="Clum A."/>
            <person name="Dockter R.B."/>
            <person name="Fauchery L."/>
            <person name="Guy J."/>
            <person name="Iotti M."/>
            <person name="Le Tacon F."/>
            <person name="Lindquist E.A."/>
            <person name="Lipzen A."/>
            <person name="Malagnac F."/>
            <person name="Mello A."/>
            <person name="Molinier V."/>
            <person name="Miyauchi S."/>
            <person name="Poulain J."/>
            <person name="Riccioni C."/>
            <person name="Rubini A."/>
            <person name="Sitrit Y."/>
            <person name="Splivallo R."/>
            <person name="Traeger S."/>
            <person name="Wang M."/>
            <person name="Zifcakova L."/>
            <person name="Wipf D."/>
            <person name="Zambonelli A."/>
            <person name="Paolocci F."/>
            <person name="Nowrousian M."/>
            <person name="Ottonello S."/>
            <person name="Baldrian P."/>
            <person name="Spatafora J.W."/>
            <person name="Henrissat B."/>
            <person name="Nagy L.G."/>
            <person name="Aury J.M."/>
            <person name="Wincker P."/>
            <person name="Grigoriev I.V."/>
            <person name="Bonfante P."/>
            <person name="Martin F.M."/>
        </authorList>
    </citation>
    <scope>NUCLEOTIDE SEQUENCE [LARGE SCALE GENOMIC DNA]</scope>
    <source>
        <strain evidence="3 4">ATCC MYA-4762</strain>
    </source>
</reference>
<dbReference type="InterPro" id="IPR036388">
    <property type="entry name" value="WH-like_DNA-bd_sf"/>
</dbReference>
<dbReference type="AlphaFoldDB" id="A0A3N4LEX7"/>
<evidence type="ECO:0000259" key="2">
    <source>
        <dbReference type="Pfam" id="PF04695"/>
    </source>
</evidence>
<feature type="region of interest" description="Disordered" evidence="1">
    <location>
        <begin position="231"/>
        <end position="296"/>
    </location>
</feature>
<dbReference type="Pfam" id="PF04695">
    <property type="entry name" value="Pex14_N"/>
    <property type="match status" value="1"/>
</dbReference>
<dbReference type="OrthoDB" id="441517at2759"/>